<dbReference type="Proteomes" id="UP001291623">
    <property type="component" value="Unassembled WGS sequence"/>
</dbReference>
<protein>
    <submittedName>
        <fullName evidence="1">Uncharacterized protein</fullName>
    </submittedName>
</protein>
<accession>A0AAE1QYI9</accession>
<organism evidence="1 2">
    <name type="scientific">Anisodus tanguticus</name>
    <dbReference type="NCBI Taxonomy" id="243964"/>
    <lineage>
        <taxon>Eukaryota</taxon>
        <taxon>Viridiplantae</taxon>
        <taxon>Streptophyta</taxon>
        <taxon>Embryophyta</taxon>
        <taxon>Tracheophyta</taxon>
        <taxon>Spermatophyta</taxon>
        <taxon>Magnoliopsida</taxon>
        <taxon>eudicotyledons</taxon>
        <taxon>Gunneridae</taxon>
        <taxon>Pentapetalae</taxon>
        <taxon>asterids</taxon>
        <taxon>lamiids</taxon>
        <taxon>Solanales</taxon>
        <taxon>Solanaceae</taxon>
        <taxon>Solanoideae</taxon>
        <taxon>Hyoscyameae</taxon>
        <taxon>Anisodus</taxon>
    </lineage>
</organism>
<proteinExistence type="predicted"/>
<name>A0AAE1QYI9_9SOLA</name>
<sequence length="169" mass="19825">MSEKHLYLWMELQQQLDMKGNNDNYMQQYVDMVAYLQEDENAQRLKYSEWRVGAHEPMTMQKKGGKRISQLEHTQNLSDLNNGEPESLPSIPRTPYRVYNSEDDQFLFSCNWNEKWNLIELPVFDMQFNGFTGSLPSLTGTTYAPVMQELMKRINPPGSFSWDDPDPCK</sequence>
<evidence type="ECO:0000313" key="1">
    <source>
        <dbReference type="EMBL" id="KAK4342359.1"/>
    </source>
</evidence>
<keyword evidence="2" id="KW-1185">Reference proteome</keyword>
<comment type="caution">
    <text evidence="1">The sequence shown here is derived from an EMBL/GenBank/DDBJ whole genome shotgun (WGS) entry which is preliminary data.</text>
</comment>
<dbReference type="AlphaFoldDB" id="A0AAE1QYI9"/>
<dbReference type="EMBL" id="JAVYJV010000021">
    <property type="protein sequence ID" value="KAK4342359.1"/>
    <property type="molecule type" value="Genomic_DNA"/>
</dbReference>
<gene>
    <name evidence="1" type="ORF">RND71_038175</name>
</gene>
<evidence type="ECO:0000313" key="2">
    <source>
        <dbReference type="Proteomes" id="UP001291623"/>
    </source>
</evidence>
<reference evidence="1" key="1">
    <citation type="submission" date="2023-12" db="EMBL/GenBank/DDBJ databases">
        <title>Genome assembly of Anisodus tanguticus.</title>
        <authorList>
            <person name="Wang Y.-J."/>
        </authorList>
    </citation>
    <scope>NUCLEOTIDE SEQUENCE</scope>
    <source>
        <strain evidence="1">KB-2021</strain>
        <tissue evidence="1">Leaf</tissue>
    </source>
</reference>